<reference evidence="1" key="1">
    <citation type="submission" date="2020-07" db="EMBL/GenBank/DDBJ databases">
        <title>Multicomponent nature underlies the extraordinary mechanical properties of spider dragline silk.</title>
        <authorList>
            <person name="Kono N."/>
            <person name="Nakamura H."/>
            <person name="Mori M."/>
            <person name="Yoshida Y."/>
            <person name="Ohtoshi R."/>
            <person name="Malay A.D."/>
            <person name="Moran D.A.P."/>
            <person name="Tomita M."/>
            <person name="Numata K."/>
            <person name="Arakawa K."/>
        </authorList>
    </citation>
    <scope>NUCLEOTIDE SEQUENCE</scope>
</reference>
<proteinExistence type="predicted"/>
<dbReference type="Proteomes" id="UP000887116">
    <property type="component" value="Unassembled WGS sequence"/>
</dbReference>
<evidence type="ECO:0000313" key="2">
    <source>
        <dbReference type="Proteomes" id="UP000887116"/>
    </source>
</evidence>
<name>A0A8X6HAZ5_TRICU</name>
<comment type="caution">
    <text evidence="1">The sequence shown here is derived from an EMBL/GenBank/DDBJ whole genome shotgun (WGS) entry which is preliminary data.</text>
</comment>
<protein>
    <submittedName>
        <fullName evidence="1">Uncharacterized protein</fullName>
    </submittedName>
</protein>
<keyword evidence="2" id="KW-1185">Reference proteome</keyword>
<dbReference type="EMBL" id="BMAO01008029">
    <property type="protein sequence ID" value="GFR20237.1"/>
    <property type="molecule type" value="Genomic_DNA"/>
</dbReference>
<sequence length="106" mass="12055">MLWIASGVSVQMKKLKHEFSGKVRARFLHNGNLREIQPKGKLFGQSEFILTGCDIILYTRSTLLSISETLFIYAFFEIIEKNQDKPLDSDVVSQSSPIRNHTGILL</sequence>
<accession>A0A8X6HAZ5</accession>
<dbReference type="AlphaFoldDB" id="A0A8X6HAZ5"/>
<gene>
    <name evidence="1" type="ORF">TNCT_239111</name>
</gene>
<evidence type="ECO:0000313" key="1">
    <source>
        <dbReference type="EMBL" id="GFR20237.1"/>
    </source>
</evidence>
<organism evidence="1 2">
    <name type="scientific">Trichonephila clavata</name>
    <name type="common">Joro spider</name>
    <name type="synonym">Nephila clavata</name>
    <dbReference type="NCBI Taxonomy" id="2740835"/>
    <lineage>
        <taxon>Eukaryota</taxon>
        <taxon>Metazoa</taxon>
        <taxon>Ecdysozoa</taxon>
        <taxon>Arthropoda</taxon>
        <taxon>Chelicerata</taxon>
        <taxon>Arachnida</taxon>
        <taxon>Araneae</taxon>
        <taxon>Araneomorphae</taxon>
        <taxon>Entelegynae</taxon>
        <taxon>Araneoidea</taxon>
        <taxon>Nephilidae</taxon>
        <taxon>Trichonephila</taxon>
    </lineage>
</organism>